<comment type="subcellular location">
    <subcellularLocation>
        <location evidence="1">Nucleus</location>
    </subcellularLocation>
</comment>
<sequence>MEMVLTRADLEATEGLWLPAEWPEENLPPCPNGAKVEFNLKDGVVPDLRWRFVMRWRTSPEPYYRFLKTAWKDFVKKKQLRVGDKIVIEVVETIIDLNLSLSSGVVVDGKGVFGREYTIKEQRRDANSQWVDIPPPQKRQKRVWPCHPLHALPAILPKNTLLDPFLFFFFSFSPFFWGLIRVP</sequence>
<dbReference type="InterPro" id="IPR015300">
    <property type="entry name" value="DNA-bd_pseudobarrel_sf"/>
</dbReference>
<dbReference type="Gene3D" id="2.40.330.10">
    <property type="entry name" value="DNA-binding pseudobarrel domain"/>
    <property type="match status" value="1"/>
</dbReference>
<evidence type="ECO:0000256" key="2">
    <source>
        <dbReference type="ARBA" id="ARBA00023015"/>
    </source>
</evidence>
<evidence type="ECO:0000256" key="1">
    <source>
        <dbReference type="ARBA" id="ARBA00004123"/>
    </source>
</evidence>
<dbReference type="GO" id="GO:0003677">
    <property type="term" value="F:DNA binding"/>
    <property type="evidence" value="ECO:0007669"/>
    <property type="project" value="UniProtKB-KW"/>
</dbReference>
<evidence type="ECO:0000256" key="5">
    <source>
        <dbReference type="ARBA" id="ARBA00023242"/>
    </source>
</evidence>
<keyword evidence="4" id="KW-0804">Transcription</keyword>
<dbReference type="SUPFAM" id="SSF101936">
    <property type="entry name" value="DNA-binding pseudobarrel domain"/>
    <property type="match status" value="1"/>
</dbReference>
<dbReference type="AlphaFoldDB" id="A0AA88DQJ5"/>
<reference evidence="7" key="1">
    <citation type="submission" date="2023-07" db="EMBL/GenBank/DDBJ databases">
        <title>draft genome sequence of fig (Ficus carica).</title>
        <authorList>
            <person name="Takahashi T."/>
            <person name="Nishimura K."/>
        </authorList>
    </citation>
    <scope>NUCLEOTIDE SEQUENCE</scope>
</reference>
<gene>
    <name evidence="7" type="ORF">TIFTF001_028504</name>
</gene>
<accession>A0AA88DQJ5</accession>
<dbReference type="CDD" id="cd10017">
    <property type="entry name" value="B3_DNA"/>
    <property type="match status" value="1"/>
</dbReference>
<name>A0AA88DQJ5_FICCA</name>
<evidence type="ECO:0000256" key="3">
    <source>
        <dbReference type="ARBA" id="ARBA00023125"/>
    </source>
</evidence>
<dbReference type="InterPro" id="IPR003340">
    <property type="entry name" value="B3_DNA-bd"/>
</dbReference>
<keyword evidence="5" id="KW-0539">Nucleus</keyword>
<keyword evidence="8" id="KW-1185">Reference proteome</keyword>
<evidence type="ECO:0000313" key="8">
    <source>
        <dbReference type="Proteomes" id="UP001187192"/>
    </source>
</evidence>
<proteinExistence type="predicted"/>
<evidence type="ECO:0000313" key="7">
    <source>
        <dbReference type="EMBL" id="GMN59416.1"/>
    </source>
</evidence>
<keyword evidence="3" id="KW-0238">DNA-binding</keyword>
<comment type="caution">
    <text evidence="7">The sequence shown here is derived from an EMBL/GenBank/DDBJ whole genome shotgun (WGS) entry which is preliminary data.</text>
</comment>
<dbReference type="EMBL" id="BTGU01000087">
    <property type="protein sequence ID" value="GMN59416.1"/>
    <property type="molecule type" value="Genomic_DNA"/>
</dbReference>
<feature type="domain" description="TF-B3" evidence="6">
    <location>
        <begin position="4"/>
        <end position="92"/>
    </location>
</feature>
<organism evidence="7 8">
    <name type="scientific">Ficus carica</name>
    <name type="common">Common fig</name>
    <dbReference type="NCBI Taxonomy" id="3494"/>
    <lineage>
        <taxon>Eukaryota</taxon>
        <taxon>Viridiplantae</taxon>
        <taxon>Streptophyta</taxon>
        <taxon>Embryophyta</taxon>
        <taxon>Tracheophyta</taxon>
        <taxon>Spermatophyta</taxon>
        <taxon>Magnoliopsida</taxon>
        <taxon>eudicotyledons</taxon>
        <taxon>Gunneridae</taxon>
        <taxon>Pentapetalae</taxon>
        <taxon>rosids</taxon>
        <taxon>fabids</taxon>
        <taxon>Rosales</taxon>
        <taxon>Moraceae</taxon>
        <taxon>Ficeae</taxon>
        <taxon>Ficus</taxon>
    </lineage>
</organism>
<evidence type="ECO:0000259" key="6">
    <source>
        <dbReference type="Pfam" id="PF02362"/>
    </source>
</evidence>
<dbReference type="Proteomes" id="UP001187192">
    <property type="component" value="Unassembled WGS sequence"/>
</dbReference>
<dbReference type="Pfam" id="PF02362">
    <property type="entry name" value="B3"/>
    <property type="match status" value="1"/>
</dbReference>
<protein>
    <recommendedName>
        <fullName evidence="6">TF-B3 domain-containing protein</fullName>
    </recommendedName>
</protein>
<keyword evidence="2" id="KW-0805">Transcription regulation</keyword>
<evidence type="ECO:0000256" key="4">
    <source>
        <dbReference type="ARBA" id="ARBA00023163"/>
    </source>
</evidence>
<dbReference type="GO" id="GO:0005634">
    <property type="term" value="C:nucleus"/>
    <property type="evidence" value="ECO:0007669"/>
    <property type="project" value="UniProtKB-SubCell"/>
</dbReference>